<dbReference type="InterPro" id="IPR001128">
    <property type="entry name" value="Cyt_P450"/>
</dbReference>
<dbReference type="CDD" id="cd00302">
    <property type="entry name" value="cytochrome_P450"/>
    <property type="match status" value="1"/>
</dbReference>
<keyword evidence="2" id="KW-0479">Metal-binding</keyword>
<name>A0A507CAS8_9FUNG</name>
<evidence type="ECO:0000256" key="1">
    <source>
        <dbReference type="ARBA" id="ARBA00010617"/>
    </source>
</evidence>
<dbReference type="GO" id="GO:0016705">
    <property type="term" value="F:oxidoreductase activity, acting on paired donors, with incorporation or reduction of molecular oxygen"/>
    <property type="evidence" value="ECO:0007669"/>
    <property type="project" value="InterPro"/>
</dbReference>
<evidence type="ECO:0008006" key="5">
    <source>
        <dbReference type="Google" id="ProtNLM"/>
    </source>
</evidence>
<organism evidence="3 4">
    <name type="scientific">Synchytrium microbalum</name>
    <dbReference type="NCBI Taxonomy" id="1806994"/>
    <lineage>
        <taxon>Eukaryota</taxon>
        <taxon>Fungi</taxon>
        <taxon>Fungi incertae sedis</taxon>
        <taxon>Chytridiomycota</taxon>
        <taxon>Chytridiomycota incertae sedis</taxon>
        <taxon>Chytridiomycetes</taxon>
        <taxon>Synchytriales</taxon>
        <taxon>Synchytriaceae</taxon>
        <taxon>Synchytrium</taxon>
    </lineage>
</organism>
<dbReference type="OrthoDB" id="1470350at2759"/>
<feature type="binding site" description="axial binding residue" evidence="2">
    <location>
        <position position="447"/>
    </location>
    <ligand>
        <name>heme</name>
        <dbReference type="ChEBI" id="CHEBI:30413"/>
    </ligand>
    <ligandPart>
        <name>Fe</name>
        <dbReference type="ChEBI" id="CHEBI:18248"/>
    </ligandPart>
</feature>
<comment type="caution">
    <text evidence="3">The sequence shown here is derived from an EMBL/GenBank/DDBJ whole genome shotgun (WGS) entry which is preliminary data.</text>
</comment>
<comment type="cofactor">
    <cofactor evidence="2">
        <name>heme</name>
        <dbReference type="ChEBI" id="CHEBI:30413"/>
    </cofactor>
</comment>
<accession>A0A507CAS8</accession>
<dbReference type="GeneID" id="42002437"/>
<evidence type="ECO:0000256" key="2">
    <source>
        <dbReference type="PIRSR" id="PIRSR602401-1"/>
    </source>
</evidence>
<dbReference type="AlphaFoldDB" id="A0A507CAS8"/>
<dbReference type="InterPro" id="IPR002401">
    <property type="entry name" value="Cyt_P450_E_grp-I"/>
</dbReference>
<keyword evidence="4" id="KW-1185">Reference proteome</keyword>
<keyword evidence="2" id="KW-0349">Heme</keyword>
<dbReference type="EMBL" id="QEAO01000004">
    <property type="protein sequence ID" value="TPX36561.1"/>
    <property type="molecule type" value="Genomic_DNA"/>
</dbReference>
<dbReference type="PRINTS" id="PR00385">
    <property type="entry name" value="P450"/>
</dbReference>
<reference evidence="3 4" key="1">
    <citation type="journal article" date="2019" name="Sci. Rep.">
        <title>Comparative genomics of chytrid fungi reveal insights into the obligate biotrophic and pathogenic lifestyle of Synchytrium endobioticum.</title>
        <authorList>
            <person name="van de Vossenberg B.T.L.H."/>
            <person name="Warris S."/>
            <person name="Nguyen H.D.T."/>
            <person name="van Gent-Pelzer M.P.E."/>
            <person name="Joly D.L."/>
            <person name="van de Geest H.C."/>
            <person name="Bonants P.J.M."/>
            <person name="Smith D.S."/>
            <person name="Levesque C.A."/>
            <person name="van der Lee T.A.J."/>
        </authorList>
    </citation>
    <scope>NUCLEOTIDE SEQUENCE [LARGE SCALE GENOMIC DNA]</scope>
    <source>
        <strain evidence="3 4">JEL517</strain>
    </source>
</reference>
<protein>
    <recommendedName>
        <fullName evidence="5">Cytochrome P450</fullName>
    </recommendedName>
</protein>
<dbReference type="Proteomes" id="UP000319731">
    <property type="component" value="Unassembled WGS sequence"/>
</dbReference>
<dbReference type="GO" id="GO:0005506">
    <property type="term" value="F:iron ion binding"/>
    <property type="evidence" value="ECO:0007669"/>
    <property type="project" value="InterPro"/>
</dbReference>
<gene>
    <name evidence="3" type="ORF">SmJEL517_g01212</name>
</gene>
<comment type="similarity">
    <text evidence="1">Belongs to the cytochrome P450 family.</text>
</comment>
<dbReference type="PANTHER" id="PTHR24305:SF166">
    <property type="entry name" value="CYTOCHROME P450 12A4, MITOCHONDRIAL-RELATED"/>
    <property type="match status" value="1"/>
</dbReference>
<sequence length="506" mass="56485">MDQSNARTLILSGVAAAVVVRFLFHLRKVYTSPLATLPGPWWLPLLESRTLIAIGCTLSGWTVYPLKHLAVHRKYGPVARVGTTWISLARPDIARYILQSDAIDKPAFVYKTFRYNEYGDNLFTALDHGEHKRMRKAIAPAFGIQHLRSVEGGFYENFGILATQLDKLIDASPNGEIHENVWQKLKLFMADCLGDSAFGGSFGSMTSTTGAAKVPDLVYAIFSKKVLMSVLSFLKYFPNPILHDAHAKTSELAAIIEPLIDDRIAGKTRRADLLQVLVDGASASDTDGPLGDAERLARNEIVSNSLLFLSGGINSTSRTMAFMLISLIRNPIAYKKLQQEIDNTPVDPLTGYIPPEVCKQLPYLNACINETLRLHGVTWVVRDLNRDVRFGEFFFPKGTSVMVPLFVLMRDPDVWENADAFIPERFLDGSKKDAAGFLPFSSGEYNCIGRNFALNVTKICIANLLKRFEFGDVDPNHSLELIVDGFTSLRYLPYMMTVRKHRTVEE</sequence>
<dbReference type="Pfam" id="PF00067">
    <property type="entry name" value="p450"/>
    <property type="match status" value="1"/>
</dbReference>
<dbReference type="PANTHER" id="PTHR24305">
    <property type="entry name" value="CYTOCHROME P450"/>
    <property type="match status" value="1"/>
</dbReference>
<dbReference type="GO" id="GO:0004497">
    <property type="term" value="F:monooxygenase activity"/>
    <property type="evidence" value="ECO:0007669"/>
    <property type="project" value="InterPro"/>
</dbReference>
<dbReference type="Gene3D" id="1.10.630.10">
    <property type="entry name" value="Cytochrome P450"/>
    <property type="match status" value="1"/>
</dbReference>
<dbReference type="InterPro" id="IPR036396">
    <property type="entry name" value="Cyt_P450_sf"/>
</dbReference>
<proteinExistence type="inferred from homology"/>
<dbReference type="InterPro" id="IPR050121">
    <property type="entry name" value="Cytochrome_P450_monoxygenase"/>
</dbReference>
<dbReference type="RefSeq" id="XP_031026775.1">
    <property type="nucleotide sequence ID" value="XM_031167140.1"/>
</dbReference>
<dbReference type="PRINTS" id="PR00463">
    <property type="entry name" value="EP450I"/>
</dbReference>
<keyword evidence="2" id="KW-0408">Iron</keyword>
<dbReference type="STRING" id="1806994.A0A507CAS8"/>
<evidence type="ECO:0000313" key="3">
    <source>
        <dbReference type="EMBL" id="TPX36561.1"/>
    </source>
</evidence>
<evidence type="ECO:0000313" key="4">
    <source>
        <dbReference type="Proteomes" id="UP000319731"/>
    </source>
</evidence>
<dbReference type="GO" id="GO:0020037">
    <property type="term" value="F:heme binding"/>
    <property type="evidence" value="ECO:0007669"/>
    <property type="project" value="InterPro"/>
</dbReference>
<dbReference type="SUPFAM" id="SSF48264">
    <property type="entry name" value="Cytochrome P450"/>
    <property type="match status" value="1"/>
</dbReference>